<dbReference type="InterPro" id="IPR013087">
    <property type="entry name" value="Znf_C2H2_type"/>
</dbReference>
<reference evidence="8 9" key="1">
    <citation type="submission" date="2024-02" db="EMBL/GenBank/DDBJ databases">
        <authorList>
            <person name="Daric V."/>
            <person name="Darras S."/>
        </authorList>
    </citation>
    <scope>NUCLEOTIDE SEQUENCE [LARGE SCALE GENOMIC DNA]</scope>
</reference>
<feature type="compositionally biased region" description="Polar residues" evidence="6">
    <location>
        <begin position="2426"/>
        <end position="2445"/>
    </location>
</feature>
<feature type="domain" description="C2H2-type" evidence="7">
    <location>
        <begin position="1869"/>
        <end position="1898"/>
    </location>
</feature>
<feature type="region of interest" description="Disordered" evidence="6">
    <location>
        <begin position="2106"/>
        <end position="2234"/>
    </location>
</feature>
<feature type="compositionally biased region" description="Polar residues" evidence="6">
    <location>
        <begin position="3651"/>
        <end position="3666"/>
    </location>
</feature>
<keyword evidence="1" id="KW-0479">Metal-binding</keyword>
<dbReference type="PANTHER" id="PTHR19818">
    <property type="entry name" value="ZINC FINGER PROTEIN ZIC AND GLI"/>
    <property type="match status" value="1"/>
</dbReference>
<feature type="compositionally biased region" description="Basic and acidic residues" evidence="6">
    <location>
        <begin position="1342"/>
        <end position="1360"/>
    </location>
</feature>
<evidence type="ECO:0000313" key="9">
    <source>
        <dbReference type="Proteomes" id="UP001642483"/>
    </source>
</evidence>
<evidence type="ECO:0000256" key="3">
    <source>
        <dbReference type="ARBA" id="ARBA00022771"/>
    </source>
</evidence>
<evidence type="ECO:0000259" key="7">
    <source>
        <dbReference type="PROSITE" id="PS50157"/>
    </source>
</evidence>
<dbReference type="SMART" id="SM00355">
    <property type="entry name" value="ZnF_C2H2"/>
    <property type="match status" value="13"/>
</dbReference>
<feature type="compositionally biased region" description="Low complexity" evidence="6">
    <location>
        <begin position="2209"/>
        <end position="2224"/>
    </location>
</feature>
<feature type="region of interest" description="Disordered" evidence="6">
    <location>
        <begin position="581"/>
        <end position="620"/>
    </location>
</feature>
<feature type="compositionally biased region" description="Acidic residues" evidence="6">
    <location>
        <begin position="4075"/>
        <end position="4104"/>
    </location>
</feature>
<proteinExistence type="predicted"/>
<feature type="compositionally biased region" description="Basic and acidic residues" evidence="6">
    <location>
        <begin position="609"/>
        <end position="620"/>
    </location>
</feature>
<feature type="region of interest" description="Disordered" evidence="6">
    <location>
        <begin position="677"/>
        <end position="725"/>
    </location>
</feature>
<feature type="region of interest" description="Disordered" evidence="6">
    <location>
        <begin position="2335"/>
        <end position="2358"/>
    </location>
</feature>
<protein>
    <recommendedName>
        <fullName evidence="7">C2H2-type domain-containing protein</fullName>
    </recommendedName>
</protein>
<keyword evidence="3 5" id="KW-0863">Zinc-finger</keyword>
<evidence type="ECO:0000256" key="2">
    <source>
        <dbReference type="ARBA" id="ARBA00022737"/>
    </source>
</evidence>
<dbReference type="InterPro" id="IPR050329">
    <property type="entry name" value="GLI_C2H2-zinc-finger"/>
</dbReference>
<feature type="domain" description="C2H2-type" evidence="7">
    <location>
        <begin position="535"/>
        <end position="565"/>
    </location>
</feature>
<dbReference type="Proteomes" id="UP001642483">
    <property type="component" value="Unassembled WGS sequence"/>
</dbReference>
<feature type="region of interest" description="Disordered" evidence="6">
    <location>
        <begin position="2422"/>
        <end position="2445"/>
    </location>
</feature>
<feature type="region of interest" description="Disordered" evidence="6">
    <location>
        <begin position="3165"/>
        <end position="3187"/>
    </location>
</feature>
<feature type="compositionally biased region" description="Basic and acidic residues" evidence="6">
    <location>
        <begin position="586"/>
        <end position="595"/>
    </location>
</feature>
<keyword evidence="9" id="KW-1185">Reference proteome</keyword>
<evidence type="ECO:0000256" key="5">
    <source>
        <dbReference type="PROSITE-ProRule" id="PRU00042"/>
    </source>
</evidence>
<dbReference type="PROSITE" id="PS50157">
    <property type="entry name" value="ZINC_FINGER_C2H2_2"/>
    <property type="match status" value="4"/>
</dbReference>
<dbReference type="Pfam" id="PF25580">
    <property type="entry name" value="TPR_Rlf"/>
    <property type="match status" value="1"/>
</dbReference>
<feature type="region of interest" description="Disordered" evidence="6">
    <location>
        <begin position="737"/>
        <end position="797"/>
    </location>
</feature>
<dbReference type="InterPro" id="IPR057986">
    <property type="entry name" value="TPR_Rlf/292/654"/>
</dbReference>
<feature type="domain" description="C2H2-type" evidence="7">
    <location>
        <begin position="4128"/>
        <end position="4157"/>
    </location>
</feature>
<feature type="compositionally biased region" description="Low complexity" evidence="6">
    <location>
        <begin position="441"/>
        <end position="456"/>
    </location>
</feature>
<comment type="caution">
    <text evidence="8">The sequence shown here is derived from an EMBL/GenBank/DDBJ whole genome shotgun (WGS) entry which is preliminary data.</text>
</comment>
<evidence type="ECO:0000256" key="4">
    <source>
        <dbReference type="ARBA" id="ARBA00022833"/>
    </source>
</evidence>
<feature type="domain" description="C2H2-type" evidence="7">
    <location>
        <begin position="1512"/>
        <end position="1540"/>
    </location>
</feature>
<feature type="region of interest" description="Disordered" evidence="6">
    <location>
        <begin position="3651"/>
        <end position="3686"/>
    </location>
</feature>
<dbReference type="PANTHER" id="PTHR19818:SF139">
    <property type="entry name" value="PAIR-RULE PROTEIN ODD-PAIRED"/>
    <property type="match status" value="1"/>
</dbReference>
<name>A0ABP0EVR5_CLALP</name>
<organism evidence="8 9">
    <name type="scientific">Clavelina lepadiformis</name>
    <name type="common">Light-bulb sea squirt</name>
    <name type="synonym">Ascidia lepadiformis</name>
    <dbReference type="NCBI Taxonomy" id="159417"/>
    <lineage>
        <taxon>Eukaryota</taxon>
        <taxon>Metazoa</taxon>
        <taxon>Chordata</taxon>
        <taxon>Tunicata</taxon>
        <taxon>Ascidiacea</taxon>
        <taxon>Aplousobranchia</taxon>
        <taxon>Clavelinidae</taxon>
        <taxon>Clavelina</taxon>
    </lineage>
</organism>
<feature type="compositionally biased region" description="Basic and acidic residues" evidence="6">
    <location>
        <begin position="2166"/>
        <end position="2176"/>
    </location>
</feature>
<evidence type="ECO:0000313" key="8">
    <source>
        <dbReference type="EMBL" id="CAK8671472.1"/>
    </source>
</evidence>
<feature type="compositionally biased region" description="Basic residues" evidence="6">
    <location>
        <begin position="2694"/>
        <end position="2704"/>
    </location>
</feature>
<feature type="compositionally biased region" description="Basic residues" evidence="6">
    <location>
        <begin position="2736"/>
        <end position="2750"/>
    </location>
</feature>
<feature type="compositionally biased region" description="Polar residues" evidence="6">
    <location>
        <begin position="1384"/>
        <end position="1397"/>
    </location>
</feature>
<feature type="compositionally biased region" description="Basic and acidic residues" evidence="6">
    <location>
        <begin position="2184"/>
        <end position="2206"/>
    </location>
</feature>
<gene>
    <name evidence="8" type="ORF">CVLEPA_LOCUS533</name>
</gene>
<keyword evidence="4" id="KW-0862">Zinc</keyword>
<feature type="region of interest" description="Disordered" evidence="6">
    <location>
        <begin position="1384"/>
        <end position="1417"/>
    </location>
</feature>
<feature type="region of interest" description="Disordered" evidence="6">
    <location>
        <begin position="2692"/>
        <end position="2755"/>
    </location>
</feature>
<dbReference type="PROSITE" id="PS00028">
    <property type="entry name" value="ZINC_FINGER_C2H2_1"/>
    <property type="match status" value="10"/>
</dbReference>
<feature type="compositionally biased region" description="Low complexity" evidence="6">
    <location>
        <begin position="784"/>
        <end position="795"/>
    </location>
</feature>
<evidence type="ECO:0000256" key="1">
    <source>
        <dbReference type="ARBA" id="ARBA00022723"/>
    </source>
</evidence>
<dbReference type="EMBL" id="CAWYQH010000001">
    <property type="protein sequence ID" value="CAK8671472.1"/>
    <property type="molecule type" value="Genomic_DNA"/>
</dbReference>
<dbReference type="Gene3D" id="3.30.160.60">
    <property type="entry name" value="Classic Zinc Finger"/>
    <property type="match status" value="2"/>
</dbReference>
<sequence>MDVFKGTCQEFGKVFSEDLTSLQEIDDKVYHHAEALTNCVKLVLSNPESPSVQELWSGLIRSSVGTLLQISSPPSTKSLHKFAETIKPWLIDGNFRGICFKEMQHLYKLAVDGPWYPPMLQQLISNVPLQPHQLQDVFNEEVAFMEYRLRALHLTAKFDQLTCFGTAALLHPGMKKNKSFQKTYQSYINLDLDESELLKQIQYFDLSVTMDVIGELMIENVDCLKLCNATMTFLWQHKLTDHLEEITLCWIRCLQKNHPGYGMFDYITKNALHSENAIKSVQQCAALTKCLWQVEPDKSRMTCVEILFHALHLISNDDENKEQLKKGILSSIAYFLPNSQVSRCCILTIFIYEPSIQHYFDVAKAYKALYDREKDIAMDCKAHLRLHLLEFLKQDWSQEFLRSDNWDWPLLRRLCYETMSEENIAYVQQVERDEELKEMASQSQDESSSTTQNTSSEIGEPSLDTTHATEISDSEISEQGKTSDSCDCIACDMKHKQLGSPRLATLHSEATPADMVILKDCHSKKKVKSGEDEVWVCPEESCQKELHSKNGMSNHLRRKHSWTQPEVHVFYTSLEKEFFPQKTRSSRSDAMRSRSFDLAIGSDEEQLRDDELAETKESAEDKSLCKEEQIVVKDQYFSQGELVQKAGCENDKQEAQEIELQQEEMDQNNTELEARMKSRENAGEDTGLYPMDRMSGSKKVKKQLVQEENSVGEDEASTTQQSKDAILLSGDVTVEREGELQTAQPAKPSSPLLNQSPTPVPSEMKVEAHRCITADPLDTEYREPVSVSTSQPSPQLEQPNFMMTTEAALVGLSAFQDALKPQPQLSESRSLTEASPELVVEGVKAAHRDHTFIRCPVGSCSKVYQHRHTVQAHLEFRHKIDPKKAGKMAKSAKRVTSDDQNDPLLLQSNQQAGVGTWAIGVDIRKSQGWYWSIDEFILEEFDSTPSSSLLRRDPSLRSSIGRDIIALFGSAPQCYDLAAAENYVKANWQFARDDVGVSSVKSVSSGNSEDGEMNFEADKFEFSHHTEPVVANPPSIPKTLLDVKSLLQMKVKLKNPVVANPKEVVRFHKDSESNEKSAKNNDTDADVSVKHCFCQTDYTMLSPLDLKNHYHNLPSVKYRKLKGGKNKVPYKDPVSLTVVSGICVGTPTRTIASQCCHIDKKYIYHPTIKVVGKKLQEVREGIVKKKKMKMVPEAPPAPALFSSDSDEVVTVSTRQVKRKYDAQTMYHFAEKYQDIQVDNGVGGESPGVGTKQTFEDAFNSATNSLLHGEKNRTKKQIKHLQNDRPAHLPAYYDKVLGETPTSVGAPEITKMTPSKNFRPKKHKSQNSRSLAAPLAKKSRAMGQEKESRSQESLVSKEEVSKPPTSRPDYKELLKQAEKMNSNLTKQISNEKGLSRQNSSSSLKKVESDSEPGAIRTVDRLTAQEIPNYRIDKCFPIAAGDATVKRNTKTAHGKRRIALRKLSSTSTSKLNDMNTTTSNLNDSLSHDDSMSMSSEHDSVCSYISNPEHTSADVMCSECNRMFSSAFALTCHMRKRHKGHSKKMFFPNQETTSKNDLEPPDVKEACSNSASFRLAQNLDASVTERTPPRVTPDVSLIEDASMPSSIPFSITESSPSFEISLSPTDDEIANLMIPDVSLKDGKYFCFVPNCIHAYLIRGSLLRHIKRKHPEVYSQLKWSEKYAKKLEKSQSVSKSIICEVIEEHLQSSNVEDVDRKKVSASDNCYVLAQNNADLIPLYVRRTPKRMAQAEAIVQMQLSAASPSKSRGWSSAQELAFFYNKRARRKIVSAISPADRTPKDKCPCVREQDLARRKKIFHRRATSGEKSDASTDSFEAEYEAQLPCWLCQTLFHRRTNLTTHIQHHLRNIDTCKYRCDFIGCLFAFNTEEDLESHKKRHAGRRPHICLFCPNQARIFRSGRKLAIHEHIFHKELKINTNQMRKQMCLTPPRGKLNLEKYLPSTEEETTLTPTSEDINDPFLGIGHRRLKNNDICESCASTKKPRKSSVAKPRCCDHVLVQDTYLVLKDVLNAVVKFTDLRQNWNYTDFGSTLIDLFDSDDINEPEQANCAKCNNLPERADEGRGDDKNIPIVMQSSLLKESPPKHCLANELLATESPEKTSPQKVSPPKESPRKEALFNKSPPKQSPQKEALFNKSPPKESPQKEMLFNKSPPKESPEKEALFKNSPPKESPEKETLFNKSPPKESPEREALFNKSPPKTSSSKTTPVPTEDSLPTVSDGNGTSEAALFFDVSHVMHKLVCDVEIEDQVSFLRGCGVVPVGITYFKTNDLLWDSPSWLSVYGYKHDAFSALLLADQLLFSTIYQPPMAAQVTSITEVDDEDVAKNPPVDNAAHGLKEDSAQSASSSFDPLVDVAASMDHTNDIKETTDTSSSVDFGAVKDVNSSCLLTSNDGQHTQSLPMVMDVADLASKSPPLSSNKEQPTVSSSSDHLSHATDISSSTALTHCNSVLHSEAFAFPASVTSPLAVKTDAMRTGPKCWSIALDEEFSELTNITEAPPIYRQLYGRHYVVVNPDLNLPIQSLCGVSTSYPVMSDDARFAAFTAQDGQMPPVDNQSDVVPQEDISCEESVISDLECSKKQNETCTEVDLTQSSVKSNTSRSATNGEEVPDSLFFKGFMEDFKSELSIKKTGKKSSSLLPKVFRRGRGRHRNSFDRNTCVKKRRSMADIVAFCDQVAPTNVKSRNKTKSKATRKSTSDVKKKLQTKPKKKNNDVSPAASAEAKPRTKPRKPILTKRSTKQKKEQSSLFLYKSQISLPPHRQLIPVVKRLAYSGADQIVRENTLKRLSPTRPNILRKKQKKRPKIAEKISKEKAIVESANSTADITQEIITTAFESDTASCASVLSLAISDLVKTNATPVSQAGIWLEHNYAKQLLPPGNFDDPLGDGDAILLNDSSHILPIGNNDENIASYVTIGSDETALDQINEMSPVFPGFSAYSMLNPSFFEQKSCHSRLLSIVEGDSVCKLVSSIKSPSPAVREFTSGLNSSPESPSKPTLYKCNGCHERYTSSREYLTHLYLKHIYNRKAYPCQFRGMNCVYDYDTIEELNQHMVLHLSPLPYPCLFCTKWCASLSELKVHFTIHPDINDEFSRTIGDVSQRKNRWKQILQHDTAVMPTNAAVMLGQAPAPLPGINSPNSNYQSSFEKFLHERKSSSEPDAFVMPMSKGKAPSKPTARSSLLKKKEKISLHLLPHADKNYSFASSSALESFATEVRTELLSSNRSKNVSNFEQLASHMDINVVAAAKRQVDVPAKSLMKKQPKQPANLERFLPKSHPLYNMLCDKSTNGKREQKGDKNRAKVCDIIVSKNQVAFPDSSKPSITKSCAIVAPMSRLVQKQAQSDRNSMNQYSRNSVSANHAVNALTIKQRQANRSGTENPLQTVRFSTSSFVNSAAARTNQSTHPCPAVSAVVADVVQGVRNQTSRFHRQVVPHYPRTSLAKTHGNGRSHSLTKTTVPSCTMATSTARKNRPMTDNASIITTQSVSPQSANFQSVGTAAFLGHDTADMSHLASEQMFPYHPVQSVQTASDRLVVQLDLPVESTHRRLSHPTSSNTIARPMAIGQQLVDNAAANFRNQLSSTLGQGLPGNSCSSDCAILSLTGQTGKETARKSSSVFPRSHPVNSSTIRALLNKRARHAEVIRKQPNFTPAGSVSSTNSLNIPHPSASDGHTPHTRLGNLHSDVSYFPNLRIEQDDLERMSLKDDTSQPPHTISMTSQFSHDVVKSYLASDVKRKFQKQFPRRRKKRSTERPASFRHAERTIPHRFYTERDCLRPDNVKECVYCNNLYASRFDLQKHLEIDHSLYLCGVPYCSYTTSSRKNLKRHFYIFHKRPTLDDSLSLGKELAYVAHQEEAEHSRRVDCFENNRLLKINDAENECESMKCDERNLDLDLACSVWERTLDKTALREFRSRAQKLFEADDDEIVPELLYLELKLFAKRRSILEADTPTAHCKCPLEHKRRLEKHPKSRKEFYFHILTEHSINEINSFMKKRWRRSERNRITRKNRREIQRAQQAAAQSLCRDVIQTPADAQKQNDVTSSVCTANDDVDDLESTVFVSVDVERLVAEENLSPEDEAGTSLNETEDQPDDVDNDVSGESPSVDDDEILFSHITIPAQSDEIRSYKCRFADCAKIFWYLNDFRNHMKKHSAASIARFNVDGVGFDLYEGVVRLDKFDIIVEDSADSCCDDTCNDISTDSLDSADYTELHSTDDSADSFALTRRDPTLGIMTSPSTPRVLLKKLEPVVDKFVVQLKCDDDLEELITS</sequence>
<feature type="region of interest" description="Disordered" evidence="6">
    <location>
        <begin position="4072"/>
        <end position="4104"/>
    </location>
</feature>
<feature type="region of interest" description="Disordered" evidence="6">
    <location>
        <begin position="435"/>
        <end position="482"/>
    </location>
</feature>
<feature type="region of interest" description="Disordered" evidence="6">
    <location>
        <begin position="1298"/>
        <end position="1368"/>
    </location>
</feature>
<accession>A0ABP0EVR5</accession>
<evidence type="ECO:0000256" key="6">
    <source>
        <dbReference type="SAM" id="MobiDB-lite"/>
    </source>
</evidence>
<keyword evidence="2" id="KW-0677">Repeat</keyword>